<accession>A0A0A9FPW6</accession>
<name>A0A0A9FPW6_ARUDO</name>
<sequence>MPQGKWRAWRSS</sequence>
<dbReference type="EMBL" id="GBRH01184592">
    <property type="protein sequence ID" value="JAE13304.1"/>
    <property type="molecule type" value="Transcribed_RNA"/>
</dbReference>
<evidence type="ECO:0000313" key="1">
    <source>
        <dbReference type="EMBL" id="JAE13304.1"/>
    </source>
</evidence>
<reference evidence="1" key="2">
    <citation type="journal article" date="2015" name="Data Brief">
        <title>Shoot transcriptome of the giant reed, Arundo donax.</title>
        <authorList>
            <person name="Barrero R.A."/>
            <person name="Guerrero F.D."/>
            <person name="Moolhuijzen P."/>
            <person name="Goolsby J.A."/>
            <person name="Tidwell J."/>
            <person name="Bellgard S.E."/>
            <person name="Bellgard M.I."/>
        </authorList>
    </citation>
    <scope>NUCLEOTIDE SEQUENCE</scope>
    <source>
        <tissue evidence="1">Shoot tissue taken approximately 20 cm above the soil surface</tissue>
    </source>
</reference>
<organism evidence="1">
    <name type="scientific">Arundo donax</name>
    <name type="common">Giant reed</name>
    <name type="synonym">Donax arundinaceus</name>
    <dbReference type="NCBI Taxonomy" id="35708"/>
    <lineage>
        <taxon>Eukaryota</taxon>
        <taxon>Viridiplantae</taxon>
        <taxon>Streptophyta</taxon>
        <taxon>Embryophyta</taxon>
        <taxon>Tracheophyta</taxon>
        <taxon>Spermatophyta</taxon>
        <taxon>Magnoliopsida</taxon>
        <taxon>Liliopsida</taxon>
        <taxon>Poales</taxon>
        <taxon>Poaceae</taxon>
        <taxon>PACMAD clade</taxon>
        <taxon>Arundinoideae</taxon>
        <taxon>Arundineae</taxon>
        <taxon>Arundo</taxon>
    </lineage>
</organism>
<reference evidence="1" key="1">
    <citation type="submission" date="2014-09" db="EMBL/GenBank/DDBJ databases">
        <authorList>
            <person name="Magalhaes I.L.F."/>
            <person name="Oliveira U."/>
            <person name="Santos F.R."/>
            <person name="Vidigal T.H.D.A."/>
            <person name="Brescovit A.D."/>
            <person name="Santos A.J."/>
        </authorList>
    </citation>
    <scope>NUCLEOTIDE SEQUENCE</scope>
    <source>
        <tissue evidence="1">Shoot tissue taken approximately 20 cm above the soil surface</tissue>
    </source>
</reference>
<protein>
    <submittedName>
        <fullName evidence="1">Uncharacterized protein</fullName>
    </submittedName>
</protein>
<proteinExistence type="predicted"/>